<dbReference type="Pfam" id="PF00381">
    <property type="entry name" value="PTS-HPr"/>
    <property type="match status" value="1"/>
</dbReference>
<organism evidence="2 3">
    <name type="scientific">Anaerobium acetethylicum</name>
    <dbReference type="NCBI Taxonomy" id="1619234"/>
    <lineage>
        <taxon>Bacteria</taxon>
        <taxon>Bacillati</taxon>
        <taxon>Bacillota</taxon>
        <taxon>Clostridia</taxon>
        <taxon>Lachnospirales</taxon>
        <taxon>Lachnospiraceae</taxon>
        <taxon>Anaerobium</taxon>
    </lineage>
</organism>
<evidence type="ECO:0000259" key="1">
    <source>
        <dbReference type="Pfam" id="PF00381"/>
    </source>
</evidence>
<proteinExistence type="predicted"/>
<dbReference type="Gene3D" id="3.30.1340.10">
    <property type="entry name" value="HPr-like"/>
    <property type="match status" value="1"/>
</dbReference>
<dbReference type="SUPFAM" id="SSF55594">
    <property type="entry name" value="HPr-like"/>
    <property type="match status" value="1"/>
</dbReference>
<sequence>MTKVSVELGDLKEIVMFVNILNKYDYECDLHCGSYYVDAKSLLGVITLHNASNVELIIHADKTDELLKNIEQYCSWKNINRIFKS</sequence>
<dbReference type="Proteomes" id="UP000199315">
    <property type="component" value="Unassembled WGS sequence"/>
</dbReference>
<name>A0A1D3TVH3_9FIRM</name>
<dbReference type="EMBL" id="FMKA01000017">
    <property type="protein sequence ID" value="SCP98138.1"/>
    <property type="molecule type" value="Genomic_DNA"/>
</dbReference>
<dbReference type="AlphaFoldDB" id="A0A1D3TVH3"/>
<reference evidence="2 3" key="1">
    <citation type="submission" date="2016-09" db="EMBL/GenBank/DDBJ databases">
        <authorList>
            <person name="Capua I."/>
            <person name="De Benedictis P."/>
            <person name="Joannis T."/>
            <person name="Lombin L.H."/>
            <person name="Cattoli G."/>
        </authorList>
    </citation>
    <scope>NUCLEOTIDE SEQUENCE [LARGE SCALE GENOMIC DNA]</scope>
    <source>
        <strain evidence="2 3">GluBS11</strain>
    </source>
</reference>
<dbReference type="InterPro" id="IPR035895">
    <property type="entry name" value="HPr-like_sf"/>
</dbReference>
<evidence type="ECO:0000313" key="3">
    <source>
        <dbReference type="Proteomes" id="UP000199315"/>
    </source>
</evidence>
<feature type="domain" description="HPr" evidence="1">
    <location>
        <begin position="16"/>
        <end position="72"/>
    </location>
</feature>
<evidence type="ECO:0000313" key="2">
    <source>
        <dbReference type="EMBL" id="SCP98138.1"/>
    </source>
</evidence>
<keyword evidence="3" id="KW-1185">Reference proteome</keyword>
<dbReference type="STRING" id="1619234.SAMN05421730_101714"/>
<accession>A0A1D3TVH3</accession>
<dbReference type="RefSeq" id="WP_091235004.1">
    <property type="nucleotide sequence ID" value="NZ_FMKA01000017.1"/>
</dbReference>
<dbReference type="InterPro" id="IPR000032">
    <property type="entry name" value="HPr-like"/>
</dbReference>
<gene>
    <name evidence="2" type="ORF">SAMN05421730_101714</name>
</gene>
<dbReference type="OrthoDB" id="1911397at2"/>
<protein>
    <submittedName>
        <fullName evidence="2">PTS HPr component phosphorylation site</fullName>
    </submittedName>
</protein>